<dbReference type="Pfam" id="PF13480">
    <property type="entry name" value="Acetyltransf_6"/>
    <property type="match status" value="1"/>
</dbReference>
<organism evidence="2 3">
    <name type="scientific">Blastopirellula marina</name>
    <dbReference type="NCBI Taxonomy" id="124"/>
    <lineage>
        <taxon>Bacteria</taxon>
        <taxon>Pseudomonadati</taxon>
        <taxon>Planctomycetota</taxon>
        <taxon>Planctomycetia</taxon>
        <taxon>Pirellulales</taxon>
        <taxon>Pirellulaceae</taxon>
        <taxon>Blastopirellula</taxon>
    </lineage>
</organism>
<protein>
    <recommendedName>
        <fullName evidence="1">BioF2-like acetyltransferase domain-containing protein</fullName>
    </recommendedName>
</protein>
<sequence length="368" mass="42568">MAKVIEINDIRDLGAYRYFWNQLFAQTPHGTFFQTLDWLETYWHFFGEGKKLCVLLVQVDCQMIGILPLVEQIEYTHAGPVRVLTYPLDAWGPFFGPIGSQPTATLYAGLQYLAGAARSWGMLDFRWIEPELDRGRTFTAMRCQTLSPVTLPWKPTYAIELPDDFDEYLETRTSKFRASVRRAIRRVEQAGIVAERYRPEIDRTRPFCPNEKLYQECVALAKRTWQGSSTNGTTISHQQTAAYFHECFIKASRLGMLDLMTLRQNERLIAFSYNFHHQGRVLGLRVGYEPDCQQLSPGIAMMGLQIRDSIERGDSIIDLGSDHYDVKARWINRTLESQRVCHYSRYSLQANILRWGHWLKYRQAGAAA</sequence>
<gene>
    <name evidence="2" type="ORF">C5Y83_26865</name>
</gene>
<dbReference type="InterPro" id="IPR038740">
    <property type="entry name" value="BioF2-like_GNAT_dom"/>
</dbReference>
<dbReference type="OrthoDB" id="286168at2"/>
<evidence type="ECO:0000313" key="3">
    <source>
        <dbReference type="Proteomes" id="UP000238322"/>
    </source>
</evidence>
<name>A0A2S8FBY7_9BACT</name>
<proteinExistence type="predicted"/>
<dbReference type="AlphaFoldDB" id="A0A2S8FBY7"/>
<dbReference type="Gene3D" id="3.40.630.30">
    <property type="match status" value="1"/>
</dbReference>
<dbReference type="Proteomes" id="UP000238322">
    <property type="component" value="Unassembled WGS sequence"/>
</dbReference>
<feature type="domain" description="BioF2-like acetyltransferase" evidence="1">
    <location>
        <begin position="174"/>
        <end position="327"/>
    </location>
</feature>
<dbReference type="InterPro" id="IPR016181">
    <property type="entry name" value="Acyl_CoA_acyltransferase"/>
</dbReference>
<accession>A0A2S8FBY7</accession>
<dbReference type="RefSeq" id="WP_105332869.1">
    <property type="nucleotide sequence ID" value="NZ_PUHY01000015.1"/>
</dbReference>
<evidence type="ECO:0000313" key="2">
    <source>
        <dbReference type="EMBL" id="PQO29675.1"/>
    </source>
</evidence>
<reference evidence="2 3" key="1">
    <citation type="submission" date="2018-02" db="EMBL/GenBank/DDBJ databases">
        <title>Comparative genomes isolates from brazilian mangrove.</title>
        <authorList>
            <person name="Araujo J.E."/>
            <person name="Taketani R.G."/>
            <person name="Silva M.C.P."/>
            <person name="Loureco M.V."/>
            <person name="Andreote F.D."/>
        </authorList>
    </citation>
    <scope>NUCLEOTIDE SEQUENCE [LARGE SCALE GENOMIC DNA]</scope>
    <source>
        <strain evidence="2 3">Hex-1 MGV</strain>
    </source>
</reference>
<comment type="caution">
    <text evidence="2">The sequence shown here is derived from an EMBL/GenBank/DDBJ whole genome shotgun (WGS) entry which is preliminary data.</text>
</comment>
<dbReference type="EMBL" id="PUHY01000015">
    <property type="protein sequence ID" value="PQO29675.1"/>
    <property type="molecule type" value="Genomic_DNA"/>
</dbReference>
<evidence type="ECO:0000259" key="1">
    <source>
        <dbReference type="Pfam" id="PF13480"/>
    </source>
</evidence>
<dbReference type="SUPFAM" id="SSF55729">
    <property type="entry name" value="Acyl-CoA N-acyltransferases (Nat)"/>
    <property type="match status" value="1"/>
</dbReference>